<evidence type="ECO:0000256" key="4">
    <source>
        <dbReference type="ARBA" id="ARBA00023002"/>
    </source>
</evidence>
<evidence type="ECO:0000256" key="3">
    <source>
        <dbReference type="ARBA" id="ARBA00022833"/>
    </source>
</evidence>
<sequence length="365" mass="38288">MPQVFESPEAYVQGRGVADDIGAHVKSLGTACLLLADEVVLDLVGERVVESLEAAGVEADTLEFNGESSDAEIRRVADVVEERGTDVVVGAGGGKVLDTAKAVREEAGGAMVSMPTVASTDSPTSALSVIYSEHGEFEEYRFFDRHPDLVLLDTAVVAEAPTRFFRSGIADGLATWFEADATYRSGGQNVVGGTPTRAGHRLAKLCYETLRDHGRSAVDAVEAGAVTESVAAVAEANTLLSGLGFESGGLAAAHSVHNGLTQLEATHDATHGEKVNVGTVTQLVLEGRPDDFVEDYVGFSLALGLPVTLADIGLDDPTTAQLETVAEAACDPEETIHNEPFEVTPAMVRDALRTADGIGRRVGER</sequence>
<evidence type="ECO:0000256" key="2">
    <source>
        <dbReference type="ARBA" id="ARBA00022723"/>
    </source>
</evidence>
<proteinExistence type="inferred from homology"/>
<keyword evidence="3" id="KW-0862">Zinc</keyword>
<dbReference type="InterPro" id="IPR016205">
    <property type="entry name" value="Glycerol_DH"/>
</dbReference>
<dbReference type="PIRSF" id="PIRSF000112">
    <property type="entry name" value="Glycerol_dehydrogenase"/>
    <property type="match status" value="1"/>
</dbReference>
<protein>
    <submittedName>
        <fullName evidence="7">Glycerol dehydrogenase</fullName>
    </submittedName>
</protein>
<dbReference type="Gene3D" id="3.40.50.1970">
    <property type="match status" value="1"/>
</dbReference>
<keyword evidence="4" id="KW-0560">Oxidoreductase</keyword>
<comment type="caution">
    <text evidence="7">The sequence shown here is derived from an EMBL/GenBank/DDBJ whole genome shotgun (WGS) entry which is preliminary data.</text>
</comment>
<dbReference type="PANTHER" id="PTHR43616">
    <property type="entry name" value="GLYCEROL DEHYDROGENASE"/>
    <property type="match status" value="1"/>
</dbReference>
<dbReference type="Proteomes" id="UP001254813">
    <property type="component" value="Unassembled WGS sequence"/>
</dbReference>
<evidence type="ECO:0000259" key="6">
    <source>
        <dbReference type="Pfam" id="PF00465"/>
    </source>
</evidence>
<accession>A0ABU2FYS8</accession>
<evidence type="ECO:0000313" key="8">
    <source>
        <dbReference type="Proteomes" id="UP001254813"/>
    </source>
</evidence>
<evidence type="ECO:0000256" key="1">
    <source>
        <dbReference type="ARBA" id="ARBA00007358"/>
    </source>
</evidence>
<organism evidence="7 8">
    <name type="scientific">Halogeometricum luteum</name>
    <dbReference type="NCBI Taxonomy" id="2950537"/>
    <lineage>
        <taxon>Archaea</taxon>
        <taxon>Methanobacteriati</taxon>
        <taxon>Methanobacteriota</taxon>
        <taxon>Stenosarchaea group</taxon>
        <taxon>Halobacteria</taxon>
        <taxon>Halobacteriales</taxon>
        <taxon>Haloferacaceae</taxon>
        <taxon>Halogeometricum</taxon>
    </lineage>
</organism>
<keyword evidence="8" id="KW-1185">Reference proteome</keyword>
<keyword evidence="5" id="KW-0520">NAD</keyword>
<gene>
    <name evidence="7" type="ORF">NDI79_05805</name>
</gene>
<keyword evidence="2" id="KW-0479">Metal-binding</keyword>
<dbReference type="RefSeq" id="WP_310927496.1">
    <property type="nucleotide sequence ID" value="NZ_JAMQOQ010000001.1"/>
</dbReference>
<dbReference type="PROSITE" id="PS00060">
    <property type="entry name" value="ADH_IRON_2"/>
    <property type="match status" value="1"/>
</dbReference>
<dbReference type="Pfam" id="PF00465">
    <property type="entry name" value="Fe-ADH"/>
    <property type="match status" value="1"/>
</dbReference>
<dbReference type="PANTHER" id="PTHR43616:SF5">
    <property type="entry name" value="GLYCEROL DEHYDROGENASE 1"/>
    <property type="match status" value="1"/>
</dbReference>
<evidence type="ECO:0000256" key="5">
    <source>
        <dbReference type="ARBA" id="ARBA00023027"/>
    </source>
</evidence>
<dbReference type="InterPro" id="IPR018211">
    <property type="entry name" value="ADH_Fe_CS"/>
</dbReference>
<evidence type="ECO:0000313" key="7">
    <source>
        <dbReference type="EMBL" id="MDS0293686.1"/>
    </source>
</evidence>
<dbReference type="SUPFAM" id="SSF56796">
    <property type="entry name" value="Dehydroquinate synthase-like"/>
    <property type="match status" value="1"/>
</dbReference>
<dbReference type="InterPro" id="IPR001670">
    <property type="entry name" value="ADH_Fe/GldA"/>
</dbReference>
<dbReference type="NCBIfam" id="NF006941">
    <property type="entry name" value="PRK09423.1"/>
    <property type="match status" value="1"/>
</dbReference>
<comment type="similarity">
    <text evidence="1">Belongs to the iron-containing alcohol dehydrogenase family.</text>
</comment>
<name>A0ABU2FYS8_9EURY</name>
<dbReference type="EMBL" id="JAMQOQ010000001">
    <property type="protein sequence ID" value="MDS0293686.1"/>
    <property type="molecule type" value="Genomic_DNA"/>
</dbReference>
<dbReference type="Gene3D" id="1.20.1090.10">
    <property type="entry name" value="Dehydroquinate synthase-like - alpha domain"/>
    <property type="match status" value="1"/>
</dbReference>
<reference evidence="7 8" key="1">
    <citation type="submission" date="2022-06" db="EMBL/GenBank/DDBJ databases">
        <title>Halogeometricum sp. a new haloarchaeum isolate from saline soil.</title>
        <authorList>
            <person name="Strakova D."/>
            <person name="Galisteo C."/>
            <person name="Sanchez-Porro C."/>
            <person name="Ventosa A."/>
        </authorList>
    </citation>
    <scope>NUCLEOTIDE SEQUENCE [LARGE SCALE GENOMIC DNA]</scope>
    <source>
        <strain evidence="8">S3BR25-2</strain>
    </source>
</reference>
<dbReference type="CDD" id="cd08170">
    <property type="entry name" value="GlyDH"/>
    <property type="match status" value="1"/>
</dbReference>
<feature type="domain" description="Alcohol dehydrogenase iron-type/glycerol dehydrogenase GldA" evidence="6">
    <location>
        <begin position="8"/>
        <end position="154"/>
    </location>
</feature>